<evidence type="ECO:0000256" key="4">
    <source>
        <dbReference type="SAM" id="MobiDB-lite"/>
    </source>
</evidence>
<evidence type="ECO:0000256" key="1">
    <source>
        <dbReference type="ARBA" id="ARBA00023015"/>
    </source>
</evidence>
<dbReference type="Pfam" id="PF07729">
    <property type="entry name" value="FCD"/>
    <property type="match status" value="1"/>
</dbReference>
<dbReference type="InterPro" id="IPR000524">
    <property type="entry name" value="Tscrpt_reg_HTH_GntR"/>
</dbReference>
<feature type="region of interest" description="Disordered" evidence="4">
    <location>
        <begin position="225"/>
        <end position="249"/>
    </location>
</feature>
<dbReference type="Proteomes" id="UP000237846">
    <property type="component" value="Unassembled WGS sequence"/>
</dbReference>
<dbReference type="PANTHER" id="PTHR43537">
    <property type="entry name" value="TRANSCRIPTIONAL REGULATOR, GNTR FAMILY"/>
    <property type="match status" value="1"/>
</dbReference>
<dbReference type="SUPFAM" id="SSF46785">
    <property type="entry name" value="Winged helix' DNA-binding domain"/>
    <property type="match status" value="1"/>
</dbReference>
<evidence type="ECO:0000256" key="3">
    <source>
        <dbReference type="ARBA" id="ARBA00023163"/>
    </source>
</evidence>
<dbReference type="InterPro" id="IPR036388">
    <property type="entry name" value="WH-like_DNA-bd_sf"/>
</dbReference>
<gene>
    <name evidence="6" type="ORF">CLV72_110260</name>
</gene>
<dbReference type="Gene3D" id="1.10.10.10">
    <property type="entry name" value="Winged helix-like DNA-binding domain superfamily/Winged helix DNA-binding domain"/>
    <property type="match status" value="1"/>
</dbReference>
<keyword evidence="1" id="KW-0805">Transcription regulation</keyword>
<dbReference type="PROSITE" id="PS50949">
    <property type="entry name" value="HTH_GNTR"/>
    <property type="match status" value="1"/>
</dbReference>
<dbReference type="SUPFAM" id="SSF48008">
    <property type="entry name" value="GntR ligand-binding domain-like"/>
    <property type="match status" value="1"/>
</dbReference>
<dbReference type="Pfam" id="PF00392">
    <property type="entry name" value="GntR"/>
    <property type="match status" value="1"/>
</dbReference>
<dbReference type="GO" id="GO:0003700">
    <property type="term" value="F:DNA-binding transcription factor activity"/>
    <property type="evidence" value="ECO:0007669"/>
    <property type="project" value="InterPro"/>
</dbReference>
<keyword evidence="3" id="KW-0804">Transcription</keyword>
<feature type="compositionally biased region" description="Low complexity" evidence="4">
    <location>
        <begin position="232"/>
        <end position="249"/>
    </location>
</feature>
<dbReference type="AlphaFoldDB" id="A0A2T0PUL7"/>
<evidence type="ECO:0000259" key="5">
    <source>
        <dbReference type="PROSITE" id="PS50949"/>
    </source>
</evidence>
<proteinExistence type="predicted"/>
<keyword evidence="7" id="KW-1185">Reference proteome</keyword>
<feature type="domain" description="HTH gntR-type" evidence="5">
    <location>
        <begin position="19"/>
        <end position="86"/>
    </location>
</feature>
<evidence type="ECO:0000313" key="6">
    <source>
        <dbReference type="EMBL" id="PRX92498.1"/>
    </source>
</evidence>
<protein>
    <submittedName>
        <fullName evidence="6">GntR family transcriptional regulator</fullName>
    </submittedName>
</protein>
<dbReference type="InterPro" id="IPR011711">
    <property type="entry name" value="GntR_C"/>
</dbReference>
<dbReference type="EMBL" id="PVZC01000010">
    <property type="protein sequence ID" value="PRX92498.1"/>
    <property type="molecule type" value="Genomic_DNA"/>
</dbReference>
<organism evidence="6 7">
    <name type="scientific">Allonocardiopsis opalescens</name>
    <dbReference type="NCBI Taxonomy" id="1144618"/>
    <lineage>
        <taxon>Bacteria</taxon>
        <taxon>Bacillati</taxon>
        <taxon>Actinomycetota</taxon>
        <taxon>Actinomycetes</taxon>
        <taxon>Streptosporangiales</taxon>
        <taxon>Allonocardiopsis</taxon>
    </lineage>
</organism>
<keyword evidence="2" id="KW-0238">DNA-binding</keyword>
<dbReference type="InterPro" id="IPR008920">
    <property type="entry name" value="TF_FadR/GntR_C"/>
</dbReference>
<dbReference type="GO" id="GO:0003677">
    <property type="term" value="F:DNA binding"/>
    <property type="evidence" value="ECO:0007669"/>
    <property type="project" value="UniProtKB-KW"/>
</dbReference>
<accession>A0A2T0PUL7</accession>
<comment type="caution">
    <text evidence="6">The sequence shown here is derived from an EMBL/GenBank/DDBJ whole genome shotgun (WGS) entry which is preliminary data.</text>
</comment>
<evidence type="ECO:0000313" key="7">
    <source>
        <dbReference type="Proteomes" id="UP000237846"/>
    </source>
</evidence>
<dbReference type="SMART" id="SM00345">
    <property type="entry name" value="HTH_GNTR"/>
    <property type="match status" value="1"/>
</dbReference>
<sequence length="249" mass="27792">MTEPWIDRLASDRTLLGRFSTAEWLAEQIRDEIIEGSLRSEDKLSDKDISEKLKMSRNTVREAFRLLSHERLLVHELHRGVFVRRLDADDVLDLYRVRRIVESSALHSVEGPASAALAPVHDAVAAGRRAAAERHWRELGTANMRFHEALVALAGSPRLNEIMRRLIAELRLAFQVMDRPREFHEPYLDGNAEIAALLEGGDVAGARTALAGYLDRAERQLVDEMRRKDAAKAAPARRPGAPEAPAGAG</sequence>
<dbReference type="SMART" id="SM00895">
    <property type="entry name" value="FCD"/>
    <property type="match status" value="1"/>
</dbReference>
<dbReference type="InterPro" id="IPR036390">
    <property type="entry name" value="WH_DNA-bd_sf"/>
</dbReference>
<evidence type="ECO:0000256" key="2">
    <source>
        <dbReference type="ARBA" id="ARBA00023125"/>
    </source>
</evidence>
<dbReference type="PANTHER" id="PTHR43537:SF45">
    <property type="entry name" value="GNTR FAMILY REGULATORY PROTEIN"/>
    <property type="match status" value="1"/>
</dbReference>
<name>A0A2T0PUL7_9ACTN</name>
<dbReference type="CDD" id="cd07377">
    <property type="entry name" value="WHTH_GntR"/>
    <property type="match status" value="1"/>
</dbReference>
<dbReference type="Gene3D" id="1.20.120.530">
    <property type="entry name" value="GntR ligand-binding domain-like"/>
    <property type="match status" value="1"/>
</dbReference>
<reference evidence="6 7" key="1">
    <citation type="submission" date="2018-03" db="EMBL/GenBank/DDBJ databases">
        <title>Genomic Encyclopedia of Archaeal and Bacterial Type Strains, Phase II (KMG-II): from individual species to whole genera.</title>
        <authorList>
            <person name="Goeker M."/>
        </authorList>
    </citation>
    <scope>NUCLEOTIDE SEQUENCE [LARGE SCALE GENOMIC DNA]</scope>
    <source>
        <strain evidence="6 7">DSM 45601</strain>
    </source>
</reference>